<evidence type="ECO:0000313" key="2">
    <source>
        <dbReference type="EMBL" id="KTB47220.1"/>
    </source>
</evidence>
<reference evidence="2 3" key="1">
    <citation type="submission" date="2015-12" db="EMBL/GenBank/DDBJ databases">
        <title>Draft genome sequence of Moniliophthora roreri, the causal agent of frosty pod rot of cacao.</title>
        <authorList>
            <person name="Aime M.C."/>
            <person name="Diaz-Valderrama J.R."/>
            <person name="Kijpornyongpan T."/>
            <person name="Phillips-Mora W."/>
        </authorList>
    </citation>
    <scope>NUCLEOTIDE SEQUENCE [LARGE SCALE GENOMIC DNA]</scope>
    <source>
        <strain evidence="2 3">MCA 2952</strain>
    </source>
</reference>
<gene>
    <name evidence="2" type="ORF">WG66_208</name>
</gene>
<name>A0A0W0GF81_MONRR</name>
<feature type="signal peptide" evidence="1">
    <location>
        <begin position="1"/>
        <end position="19"/>
    </location>
</feature>
<dbReference type="AlphaFoldDB" id="A0A0W0GF81"/>
<feature type="chain" id="PRO_5006902640" evidence="1">
    <location>
        <begin position="20"/>
        <end position="71"/>
    </location>
</feature>
<comment type="caution">
    <text evidence="2">The sequence shown here is derived from an EMBL/GenBank/DDBJ whole genome shotgun (WGS) entry which is preliminary data.</text>
</comment>
<evidence type="ECO:0000256" key="1">
    <source>
        <dbReference type="SAM" id="SignalP"/>
    </source>
</evidence>
<accession>A0A0W0GF81</accession>
<keyword evidence="1" id="KW-0732">Signal</keyword>
<organism evidence="2 3">
    <name type="scientific">Moniliophthora roreri</name>
    <name type="common">Frosty pod rot fungus</name>
    <name type="synonym">Monilia roreri</name>
    <dbReference type="NCBI Taxonomy" id="221103"/>
    <lineage>
        <taxon>Eukaryota</taxon>
        <taxon>Fungi</taxon>
        <taxon>Dikarya</taxon>
        <taxon>Basidiomycota</taxon>
        <taxon>Agaricomycotina</taxon>
        <taxon>Agaricomycetes</taxon>
        <taxon>Agaricomycetidae</taxon>
        <taxon>Agaricales</taxon>
        <taxon>Marasmiineae</taxon>
        <taxon>Marasmiaceae</taxon>
        <taxon>Moniliophthora</taxon>
    </lineage>
</organism>
<protein>
    <submittedName>
        <fullName evidence="2">Uncharacterized protein</fullName>
    </submittedName>
</protein>
<proteinExistence type="predicted"/>
<evidence type="ECO:0000313" key="3">
    <source>
        <dbReference type="Proteomes" id="UP000054988"/>
    </source>
</evidence>
<sequence>MHFSASTLLVILTATFVVAANLPTHRPGVVKCDYFHPMCPNELECCGPPDRGLGVLLPPSALMSISQEKQA</sequence>
<dbReference type="Proteomes" id="UP000054988">
    <property type="component" value="Unassembled WGS sequence"/>
</dbReference>
<dbReference type="EMBL" id="LATX01000087">
    <property type="protein sequence ID" value="KTB47220.1"/>
    <property type="molecule type" value="Genomic_DNA"/>
</dbReference>